<dbReference type="Pfam" id="PF00400">
    <property type="entry name" value="WD40"/>
    <property type="match status" value="6"/>
</dbReference>
<dbReference type="PROSITE" id="PS50082">
    <property type="entry name" value="WD_REPEATS_2"/>
    <property type="match status" value="2"/>
</dbReference>
<dbReference type="OrthoDB" id="538223at2759"/>
<dbReference type="CDD" id="cd00200">
    <property type="entry name" value="WD40"/>
    <property type="match status" value="1"/>
</dbReference>
<keyword evidence="6" id="KW-1185">Reference proteome</keyword>
<dbReference type="PANTHER" id="PTHR19848">
    <property type="entry name" value="WD40 REPEAT PROTEIN"/>
    <property type="match status" value="1"/>
</dbReference>
<dbReference type="InterPro" id="IPR036322">
    <property type="entry name" value="WD40_repeat_dom_sf"/>
</dbReference>
<reference evidence="5 6" key="1">
    <citation type="submission" date="2016-04" db="EMBL/GenBank/DDBJ databases">
        <title>A degradative enzymes factory behind the ericoid mycorrhizal symbiosis.</title>
        <authorList>
            <consortium name="DOE Joint Genome Institute"/>
            <person name="Martino E."/>
            <person name="Morin E."/>
            <person name="Grelet G."/>
            <person name="Kuo A."/>
            <person name="Kohler A."/>
            <person name="Daghino S."/>
            <person name="Barry K."/>
            <person name="Choi C."/>
            <person name="Cichocki N."/>
            <person name="Clum A."/>
            <person name="Copeland A."/>
            <person name="Hainaut M."/>
            <person name="Haridas S."/>
            <person name="Labutti K."/>
            <person name="Lindquist E."/>
            <person name="Lipzen A."/>
            <person name="Khouja H.-R."/>
            <person name="Murat C."/>
            <person name="Ohm R."/>
            <person name="Olson A."/>
            <person name="Spatafora J."/>
            <person name="Veneault-Fourrey C."/>
            <person name="Henrissat B."/>
            <person name="Grigoriev I."/>
            <person name="Martin F."/>
            <person name="Perotto S."/>
        </authorList>
    </citation>
    <scope>NUCLEOTIDE SEQUENCE [LARGE SCALE GENOMIC DNA]</scope>
    <source>
        <strain evidence="5 6">F</strain>
    </source>
</reference>
<keyword evidence="1 3" id="KW-0853">WD repeat</keyword>
<dbReference type="EMBL" id="KZ613940">
    <property type="protein sequence ID" value="PMD45654.1"/>
    <property type="molecule type" value="Genomic_DNA"/>
</dbReference>
<feature type="compositionally biased region" description="Low complexity" evidence="4">
    <location>
        <begin position="42"/>
        <end position="55"/>
    </location>
</feature>
<proteinExistence type="predicted"/>
<accession>A0A2J6S4F7</accession>
<dbReference type="Gene3D" id="2.130.10.10">
    <property type="entry name" value="YVTN repeat-like/Quinoprotein amine dehydrogenase"/>
    <property type="match status" value="2"/>
</dbReference>
<dbReference type="AlphaFoldDB" id="A0A2J6S4F7"/>
<feature type="repeat" description="WD" evidence="3">
    <location>
        <begin position="94"/>
        <end position="120"/>
    </location>
</feature>
<feature type="region of interest" description="Disordered" evidence="4">
    <location>
        <begin position="19"/>
        <end position="79"/>
    </location>
</feature>
<evidence type="ECO:0000313" key="5">
    <source>
        <dbReference type="EMBL" id="PMD45654.1"/>
    </source>
</evidence>
<keyword evidence="2" id="KW-0677">Repeat</keyword>
<name>A0A2J6S4F7_HYAVF</name>
<evidence type="ECO:0000256" key="3">
    <source>
        <dbReference type="PROSITE-ProRule" id="PRU00221"/>
    </source>
</evidence>
<dbReference type="SMART" id="SM00320">
    <property type="entry name" value="WD40"/>
    <property type="match status" value="7"/>
</dbReference>
<dbReference type="InterPro" id="IPR001680">
    <property type="entry name" value="WD40_rpt"/>
</dbReference>
<gene>
    <name evidence="5" type="ORF">L207DRAFT_452772</name>
</gene>
<dbReference type="Proteomes" id="UP000235786">
    <property type="component" value="Unassembled WGS sequence"/>
</dbReference>
<dbReference type="PROSITE" id="PS50294">
    <property type="entry name" value="WD_REPEATS_REGION"/>
    <property type="match status" value="2"/>
</dbReference>
<evidence type="ECO:0000256" key="2">
    <source>
        <dbReference type="ARBA" id="ARBA00022737"/>
    </source>
</evidence>
<organism evidence="5 6">
    <name type="scientific">Hyaloscypha variabilis (strain UAMH 11265 / GT02V1 / F)</name>
    <name type="common">Meliniomyces variabilis</name>
    <dbReference type="NCBI Taxonomy" id="1149755"/>
    <lineage>
        <taxon>Eukaryota</taxon>
        <taxon>Fungi</taxon>
        <taxon>Dikarya</taxon>
        <taxon>Ascomycota</taxon>
        <taxon>Pezizomycotina</taxon>
        <taxon>Leotiomycetes</taxon>
        <taxon>Helotiales</taxon>
        <taxon>Hyaloscyphaceae</taxon>
        <taxon>Hyaloscypha</taxon>
        <taxon>Hyaloscypha variabilis</taxon>
    </lineage>
</organism>
<dbReference type="SUPFAM" id="SSF50978">
    <property type="entry name" value="WD40 repeat-like"/>
    <property type="match status" value="1"/>
</dbReference>
<dbReference type="PANTHER" id="PTHR19848:SF8">
    <property type="entry name" value="F-BOX AND WD REPEAT DOMAIN CONTAINING 7"/>
    <property type="match status" value="1"/>
</dbReference>
<evidence type="ECO:0000256" key="1">
    <source>
        <dbReference type="ARBA" id="ARBA00022574"/>
    </source>
</evidence>
<evidence type="ECO:0000256" key="4">
    <source>
        <dbReference type="SAM" id="MobiDB-lite"/>
    </source>
</evidence>
<evidence type="ECO:0000313" key="6">
    <source>
        <dbReference type="Proteomes" id="UP000235786"/>
    </source>
</evidence>
<protein>
    <submittedName>
        <fullName evidence="5">WD40 repeat-like protein</fullName>
    </submittedName>
</protein>
<dbReference type="STRING" id="1149755.A0A2J6S4F7"/>
<dbReference type="InterPro" id="IPR019775">
    <property type="entry name" value="WD40_repeat_CS"/>
</dbReference>
<feature type="compositionally biased region" description="Basic and acidic residues" evidence="4">
    <location>
        <begin position="56"/>
        <end position="71"/>
    </location>
</feature>
<sequence length="423" mass="47103">MFEVLSQVFANQNSNKRAWATEDELTPQSISPKPLKPPSPAPLIATATSSLATTSRENRDQQLETETERTQHLQPSSSKVTAKKLQKFAFFQKLEGHSREVMSVAFSPDGRWLASGGSNGIQIWADRQGRFEQVQKLEGCNLSGDWSSMALAFSPDGRRLATAGYGYEGVDFIPSILIWADRQGRLEQVQSLQTPPSKSDCLWSVAFSPDGRRLASANVNGTQIWEDRQGRLEEVQRLEDSSGSFWSVAFSPDGRWLASGGSNGPQIWADRQGRLEKVQSLQTLKSENSWVSSVALAFSPDGRRLASANVNGIQIWADRQGRFELVQTLHQGHGDFSSSVAFSPDGCWLAGRNYDTIQIWKDRTSRLEQVQRLKIEISQDQSVAFSPDGRRLAGGGQDGTIWIWETEKATPIWKLFRGVLRQL</sequence>
<dbReference type="PROSITE" id="PS00678">
    <property type="entry name" value="WD_REPEATS_1"/>
    <property type="match status" value="1"/>
</dbReference>
<dbReference type="InterPro" id="IPR015943">
    <property type="entry name" value="WD40/YVTN_repeat-like_dom_sf"/>
</dbReference>
<feature type="repeat" description="WD" evidence="3">
    <location>
        <begin position="382"/>
        <end position="414"/>
    </location>
</feature>